<dbReference type="InterPro" id="IPR009061">
    <property type="entry name" value="DNA-bd_dom_put_sf"/>
</dbReference>
<keyword evidence="2" id="KW-0238">DNA-binding</keyword>
<dbReference type="Proteomes" id="UP000662703">
    <property type="component" value="Unassembled WGS sequence"/>
</dbReference>
<sequence>MSEGLSIQAVSERCGVNPVTLRAWERRYGLIRPARTERGHRRYSAEDVERIRRIVAWLDRGLPIGQVRAVLDGRAPPALAGDPWRQAGDEALAALEELNTRRLEQWFQRLTGDYPLEKVIGQCCDPLRDHLRERPDGAAPRALLDTFLRQKLAGRLLARAPARRERGWLLMAVGDPLPAITRAVLRGAPVWCLETPLAWPALAPWLADDRVIGVAWVLGEHP</sequence>
<protein>
    <submittedName>
        <fullName evidence="5">MerR family transcriptional regulator</fullName>
    </submittedName>
</protein>
<dbReference type="RefSeq" id="WP_194866060.1">
    <property type="nucleotide sequence ID" value="NZ_ARXX01000068.1"/>
</dbReference>
<evidence type="ECO:0000313" key="5">
    <source>
        <dbReference type="EMBL" id="MBF5057965.1"/>
    </source>
</evidence>
<dbReference type="InterPro" id="IPR053988">
    <property type="entry name" value="MlrA-like_helical"/>
</dbReference>
<keyword evidence="1" id="KW-0805">Transcription regulation</keyword>
<dbReference type="PROSITE" id="PS50937">
    <property type="entry name" value="HTH_MERR_2"/>
    <property type="match status" value="1"/>
</dbReference>
<proteinExistence type="predicted"/>
<reference evidence="5 6" key="1">
    <citation type="submission" date="2012-09" db="EMBL/GenBank/DDBJ databases">
        <title>Genome Sequence of alkane-degrading Bacterium Alcanivorax sp. 521-1.</title>
        <authorList>
            <person name="Lai Q."/>
            <person name="Shao Z."/>
        </authorList>
    </citation>
    <scope>NUCLEOTIDE SEQUENCE [LARGE SCALE GENOMIC DNA]</scope>
    <source>
        <strain evidence="5 6">521-1</strain>
    </source>
</reference>
<dbReference type="CDD" id="cd01104">
    <property type="entry name" value="HTH_MlrA-CarA"/>
    <property type="match status" value="1"/>
</dbReference>
<dbReference type="EMBL" id="ARXX01000068">
    <property type="protein sequence ID" value="MBF5057965.1"/>
    <property type="molecule type" value="Genomic_DNA"/>
</dbReference>
<dbReference type="SUPFAM" id="SSF46955">
    <property type="entry name" value="Putative DNA-binding domain"/>
    <property type="match status" value="1"/>
</dbReference>
<evidence type="ECO:0000256" key="2">
    <source>
        <dbReference type="ARBA" id="ARBA00023125"/>
    </source>
</evidence>
<keyword evidence="6" id="KW-1185">Reference proteome</keyword>
<accession>A0ABS0AV06</accession>
<dbReference type="InterPro" id="IPR000551">
    <property type="entry name" value="MerR-type_HTH_dom"/>
</dbReference>
<evidence type="ECO:0000256" key="1">
    <source>
        <dbReference type="ARBA" id="ARBA00023015"/>
    </source>
</evidence>
<organism evidence="5 6">
    <name type="scientific">Alloalcanivorax profundimaris</name>
    <dbReference type="NCBI Taxonomy" id="2735259"/>
    <lineage>
        <taxon>Bacteria</taxon>
        <taxon>Pseudomonadati</taxon>
        <taxon>Pseudomonadota</taxon>
        <taxon>Gammaproteobacteria</taxon>
        <taxon>Oceanospirillales</taxon>
        <taxon>Alcanivoracaceae</taxon>
        <taxon>Alloalcanivorax</taxon>
    </lineage>
</organism>
<name>A0ABS0AV06_9GAMM</name>
<feature type="non-terminal residue" evidence="5">
    <location>
        <position position="222"/>
    </location>
</feature>
<dbReference type="SMART" id="SM00422">
    <property type="entry name" value="HTH_MERR"/>
    <property type="match status" value="1"/>
</dbReference>
<dbReference type="Gene3D" id="1.10.1660.10">
    <property type="match status" value="1"/>
</dbReference>
<dbReference type="PANTHER" id="PTHR30204">
    <property type="entry name" value="REDOX-CYCLING DRUG-SENSING TRANSCRIPTIONAL ACTIVATOR SOXR"/>
    <property type="match status" value="1"/>
</dbReference>
<feature type="domain" description="HTH merR-type" evidence="4">
    <location>
        <begin position="4"/>
        <end position="73"/>
    </location>
</feature>
<comment type="caution">
    <text evidence="5">The sequence shown here is derived from an EMBL/GenBank/DDBJ whole genome shotgun (WGS) entry which is preliminary data.</text>
</comment>
<evidence type="ECO:0000259" key="4">
    <source>
        <dbReference type="PROSITE" id="PS50937"/>
    </source>
</evidence>
<evidence type="ECO:0000256" key="3">
    <source>
        <dbReference type="ARBA" id="ARBA00023163"/>
    </source>
</evidence>
<gene>
    <name evidence="5" type="ORF">Y5W_03259</name>
</gene>
<dbReference type="PANTHER" id="PTHR30204:SF67">
    <property type="entry name" value="HTH-TYPE TRANSCRIPTIONAL REGULATOR MLRA-RELATED"/>
    <property type="match status" value="1"/>
</dbReference>
<keyword evidence="3" id="KW-0804">Transcription</keyword>
<evidence type="ECO:0000313" key="6">
    <source>
        <dbReference type="Proteomes" id="UP000662703"/>
    </source>
</evidence>
<dbReference type="Pfam" id="PF22270">
    <property type="entry name" value="MlrA_helical"/>
    <property type="match status" value="1"/>
</dbReference>
<dbReference type="Pfam" id="PF13411">
    <property type="entry name" value="MerR_1"/>
    <property type="match status" value="1"/>
</dbReference>
<dbReference type="InterPro" id="IPR047057">
    <property type="entry name" value="MerR_fam"/>
</dbReference>